<name>A0A1W1XMX6_9BACT</name>
<evidence type="ECO:0000256" key="3">
    <source>
        <dbReference type="ARBA" id="ARBA00012982"/>
    </source>
</evidence>
<dbReference type="GO" id="GO:0070497">
    <property type="term" value="F:6-carboxytetrahydropterin synthase activity"/>
    <property type="evidence" value="ECO:0007669"/>
    <property type="project" value="UniProtKB-EC"/>
</dbReference>
<evidence type="ECO:0000256" key="1">
    <source>
        <dbReference type="ARBA" id="ARBA00005061"/>
    </source>
</evidence>
<sequence>MAIDKGKAIEFNGRNCSKEKDFDCVHGVRPSPRDEKLMYEVKIVTDFAAAHNLRNFRGRCENLHGHNWKVEVVVRGDRLDQAGVLLDFGELKQATRQVLQQVDHQYLNDLPYFKERNPSSEHIARFLFESLAARINGDHRWVFSVSAWESKDSCATYYGESR</sequence>
<dbReference type="AlphaFoldDB" id="A0A1W1XMX6"/>
<dbReference type="InterPro" id="IPR038418">
    <property type="entry name" value="6-PTP_synth/QueD_sf"/>
</dbReference>
<dbReference type="PANTHER" id="PTHR12589:SF8">
    <property type="entry name" value="6-CARBOXY-5,6,7,8-TETRAHYDROPTERIN SYNTHASE"/>
    <property type="match status" value="1"/>
</dbReference>
<protein>
    <recommendedName>
        <fullName evidence="4">6-carboxy-5,6,7,8-tetrahydropterin synthase</fullName>
        <ecNumber evidence="3">4.1.2.50</ecNumber>
    </recommendedName>
    <alternativeName>
        <fullName evidence="5">Queuosine biosynthesis protein QueD</fullName>
    </alternativeName>
</protein>
<evidence type="ECO:0000313" key="8">
    <source>
        <dbReference type="Proteomes" id="UP000192783"/>
    </source>
</evidence>
<dbReference type="PANTHER" id="PTHR12589">
    <property type="entry name" value="PYRUVOYL TETRAHYDROBIOPTERIN SYNTHASE"/>
    <property type="match status" value="1"/>
</dbReference>
<organism evidence="7 8">
    <name type="scientific">Desulfacinum hydrothermale DSM 13146</name>
    <dbReference type="NCBI Taxonomy" id="1121390"/>
    <lineage>
        <taxon>Bacteria</taxon>
        <taxon>Pseudomonadati</taxon>
        <taxon>Thermodesulfobacteriota</taxon>
        <taxon>Syntrophobacteria</taxon>
        <taxon>Syntrophobacterales</taxon>
        <taxon>Syntrophobacteraceae</taxon>
        <taxon>Desulfacinum</taxon>
    </lineage>
</organism>
<dbReference type="STRING" id="1121390.SAMN02746041_02238"/>
<dbReference type="InterPro" id="IPR007115">
    <property type="entry name" value="6-PTP_synth/QueD"/>
</dbReference>
<comment type="similarity">
    <text evidence="2">Belongs to the PTPS family. QueD subfamily.</text>
</comment>
<proteinExistence type="inferred from homology"/>
<dbReference type="Gene3D" id="3.30.479.10">
    <property type="entry name" value="6-pyruvoyl tetrahydropterin synthase/QueD"/>
    <property type="match status" value="1"/>
</dbReference>
<reference evidence="7 8" key="1">
    <citation type="submission" date="2017-04" db="EMBL/GenBank/DDBJ databases">
        <authorList>
            <person name="Afonso C.L."/>
            <person name="Miller P.J."/>
            <person name="Scott M.A."/>
            <person name="Spackman E."/>
            <person name="Goraichik I."/>
            <person name="Dimitrov K.M."/>
            <person name="Suarez D.L."/>
            <person name="Swayne D.E."/>
        </authorList>
    </citation>
    <scope>NUCLEOTIDE SEQUENCE [LARGE SCALE GENOMIC DNA]</scope>
    <source>
        <strain evidence="7 8">DSM 13146</strain>
    </source>
</reference>
<gene>
    <name evidence="7" type="ORF">SAMN02746041_02238</name>
</gene>
<comment type="pathway">
    <text evidence="1">Purine metabolism; 7-cyano-7-deazaguanine biosynthesis.</text>
</comment>
<dbReference type="EC" id="4.1.2.50" evidence="3"/>
<evidence type="ECO:0000313" key="7">
    <source>
        <dbReference type="EMBL" id="SMC25197.1"/>
    </source>
</evidence>
<evidence type="ECO:0000256" key="4">
    <source>
        <dbReference type="ARBA" id="ARBA00018141"/>
    </source>
</evidence>
<evidence type="ECO:0000256" key="2">
    <source>
        <dbReference type="ARBA" id="ARBA00008900"/>
    </source>
</evidence>
<dbReference type="NCBIfam" id="TIGR03367">
    <property type="entry name" value="queuosine_QueD"/>
    <property type="match status" value="1"/>
</dbReference>
<comment type="catalytic activity">
    <reaction evidence="6">
        <text>7,8-dihydroneopterin 3'-triphosphate + H2O = 6-carboxy-5,6,7,8-tetrahydropterin + triphosphate + acetaldehyde + 2 H(+)</text>
        <dbReference type="Rhea" id="RHEA:27966"/>
        <dbReference type="ChEBI" id="CHEBI:15343"/>
        <dbReference type="ChEBI" id="CHEBI:15377"/>
        <dbReference type="ChEBI" id="CHEBI:15378"/>
        <dbReference type="ChEBI" id="CHEBI:18036"/>
        <dbReference type="ChEBI" id="CHEBI:58462"/>
        <dbReference type="ChEBI" id="CHEBI:61032"/>
        <dbReference type="EC" id="4.1.2.50"/>
    </reaction>
</comment>
<evidence type="ECO:0000256" key="5">
    <source>
        <dbReference type="ARBA" id="ARBA00031449"/>
    </source>
</evidence>
<dbReference type="EMBL" id="FWXF01000012">
    <property type="protein sequence ID" value="SMC25197.1"/>
    <property type="molecule type" value="Genomic_DNA"/>
</dbReference>
<accession>A0A1W1XMX6</accession>
<evidence type="ECO:0000256" key="6">
    <source>
        <dbReference type="ARBA" id="ARBA00048807"/>
    </source>
</evidence>
<dbReference type="UniPathway" id="UPA00391"/>
<keyword evidence="8" id="KW-1185">Reference proteome</keyword>
<dbReference type="Proteomes" id="UP000192783">
    <property type="component" value="Unassembled WGS sequence"/>
</dbReference>
<dbReference type="SUPFAM" id="SSF55620">
    <property type="entry name" value="Tetrahydrobiopterin biosynthesis enzymes-like"/>
    <property type="match status" value="1"/>
</dbReference>
<dbReference type="Pfam" id="PF01242">
    <property type="entry name" value="PTPS"/>
    <property type="match status" value="1"/>
</dbReference>